<dbReference type="EMBL" id="CH480825">
    <property type="protein sequence ID" value="EDW43836.1"/>
    <property type="molecule type" value="Genomic_DNA"/>
</dbReference>
<name>B4I9F5_DROSE</name>
<protein>
    <submittedName>
        <fullName evidence="1">GM19147</fullName>
    </submittedName>
</protein>
<evidence type="ECO:0000313" key="2">
    <source>
        <dbReference type="Proteomes" id="UP000001292"/>
    </source>
</evidence>
<keyword evidence="2" id="KW-1185">Reference proteome</keyword>
<sequence>MPAYRCGNPVVTQRNRAGLDGQWEPISASGRWMSQAASHPCICPSGQRQRHDEQRKRCEQEEIKELRKMTAFKARPNPFK</sequence>
<reference evidence="1 2" key="1">
    <citation type="journal article" date="2007" name="Nature">
        <title>Evolution of genes and genomes on the Drosophila phylogeny.</title>
        <authorList>
            <consortium name="Drosophila 12 Genomes Consortium"/>
            <person name="Clark A.G."/>
            <person name="Eisen M.B."/>
            <person name="Smith D.R."/>
            <person name="Bergman C.M."/>
            <person name="Oliver B."/>
            <person name="Markow T.A."/>
            <person name="Kaufman T.C."/>
            <person name="Kellis M."/>
            <person name="Gelbart W."/>
            <person name="Iyer V.N."/>
            <person name="Pollard D.A."/>
            <person name="Sackton T.B."/>
            <person name="Larracuente A.M."/>
            <person name="Singh N.D."/>
            <person name="Abad J.P."/>
            <person name="Abt D.N."/>
            <person name="Adryan B."/>
            <person name="Aguade M."/>
            <person name="Akashi H."/>
            <person name="Anderson W.W."/>
            <person name="Aquadro C.F."/>
            <person name="Ardell D.H."/>
            <person name="Arguello R."/>
            <person name="Artieri C.G."/>
            <person name="Barbash D.A."/>
            <person name="Barker D."/>
            <person name="Barsanti P."/>
            <person name="Batterham P."/>
            <person name="Batzoglou S."/>
            <person name="Begun D."/>
            <person name="Bhutkar A."/>
            <person name="Blanco E."/>
            <person name="Bosak S.A."/>
            <person name="Bradley R.K."/>
            <person name="Brand A.D."/>
            <person name="Brent M.R."/>
            <person name="Brooks A.N."/>
            <person name="Brown R.H."/>
            <person name="Butlin R.K."/>
            <person name="Caggese C."/>
            <person name="Calvi B.R."/>
            <person name="Bernardo de Carvalho A."/>
            <person name="Caspi A."/>
            <person name="Castrezana S."/>
            <person name="Celniker S.E."/>
            <person name="Chang J.L."/>
            <person name="Chapple C."/>
            <person name="Chatterji S."/>
            <person name="Chinwalla A."/>
            <person name="Civetta A."/>
            <person name="Clifton S.W."/>
            <person name="Comeron J.M."/>
            <person name="Costello J.C."/>
            <person name="Coyne J.A."/>
            <person name="Daub J."/>
            <person name="David R.G."/>
            <person name="Delcher A.L."/>
            <person name="Delehaunty K."/>
            <person name="Do C.B."/>
            <person name="Ebling H."/>
            <person name="Edwards K."/>
            <person name="Eickbush T."/>
            <person name="Evans J.D."/>
            <person name="Filipski A."/>
            <person name="Findeiss S."/>
            <person name="Freyhult E."/>
            <person name="Fulton L."/>
            <person name="Fulton R."/>
            <person name="Garcia A.C."/>
            <person name="Gardiner A."/>
            <person name="Garfield D.A."/>
            <person name="Garvin B.E."/>
            <person name="Gibson G."/>
            <person name="Gilbert D."/>
            <person name="Gnerre S."/>
            <person name="Godfrey J."/>
            <person name="Good R."/>
            <person name="Gotea V."/>
            <person name="Gravely B."/>
            <person name="Greenberg A.J."/>
            <person name="Griffiths-Jones S."/>
            <person name="Gross S."/>
            <person name="Guigo R."/>
            <person name="Gustafson E.A."/>
            <person name="Haerty W."/>
            <person name="Hahn M.W."/>
            <person name="Halligan D.L."/>
            <person name="Halpern A.L."/>
            <person name="Halter G.M."/>
            <person name="Han M.V."/>
            <person name="Heger A."/>
            <person name="Hillier L."/>
            <person name="Hinrichs A.S."/>
            <person name="Holmes I."/>
            <person name="Hoskins R.A."/>
            <person name="Hubisz M.J."/>
            <person name="Hultmark D."/>
            <person name="Huntley M.A."/>
            <person name="Jaffe D.B."/>
            <person name="Jagadeeshan S."/>
            <person name="Jeck W.R."/>
            <person name="Johnson J."/>
            <person name="Jones C.D."/>
            <person name="Jordan W.C."/>
            <person name="Karpen G.H."/>
            <person name="Kataoka E."/>
            <person name="Keightley P.D."/>
            <person name="Kheradpour P."/>
            <person name="Kirkness E.F."/>
            <person name="Koerich L.B."/>
            <person name="Kristiansen K."/>
            <person name="Kudrna D."/>
            <person name="Kulathinal R.J."/>
            <person name="Kumar S."/>
            <person name="Kwok R."/>
            <person name="Lander E."/>
            <person name="Langley C.H."/>
            <person name="Lapoint R."/>
            <person name="Lazzaro B.P."/>
            <person name="Lee S.J."/>
            <person name="Levesque L."/>
            <person name="Li R."/>
            <person name="Lin C.F."/>
            <person name="Lin M.F."/>
            <person name="Lindblad-Toh K."/>
            <person name="Llopart A."/>
            <person name="Long M."/>
            <person name="Low L."/>
            <person name="Lozovsky E."/>
            <person name="Lu J."/>
            <person name="Luo M."/>
            <person name="Machado C.A."/>
            <person name="Makalowski W."/>
            <person name="Marzo M."/>
            <person name="Matsuda M."/>
            <person name="Matzkin L."/>
            <person name="McAllister B."/>
            <person name="McBride C.S."/>
            <person name="McKernan B."/>
            <person name="McKernan K."/>
            <person name="Mendez-Lago M."/>
            <person name="Minx P."/>
            <person name="Mollenhauer M.U."/>
            <person name="Montooth K."/>
            <person name="Mount S.M."/>
            <person name="Mu X."/>
            <person name="Myers E."/>
            <person name="Negre B."/>
            <person name="Newfeld S."/>
            <person name="Nielsen R."/>
            <person name="Noor M.A."/>
            <person name="O'Grady P."/>
            <person name="Pachter L."/>
            <person name="Papaceit M."/>
            <person name="Parisi M.J."/>
            <person name="Parisi M."/>
            <person name="Parts L."/>
            <person name="Pedersen J.S."/>
            <person name="Pesole G."/>
            <person name="Phillippy A.M."/>
            <person name="Ponting C.P."/>
            <person name="Pop M."/>
            <person name="Porcelli D."/>
            <person name="Powell J.R."/>
            <person name="Prohaska S."/>
            <person name="Pruitt K."/>
            <person name="Puig M."/>
            <person name="Quesneville H."/>
            <person name="Ram K.R."/>
            <person name="Rand D."/>
            <person name="Rasmussen M.D."/>
            <person name="Reed L.K."/>
            <person name="Reenan R."/>
            <person name="Reily A."/>
            <person name="Remington K.A."/>
            <person name="Rieger T.T."/>
            <person name="Ritchie M.G."/>
            <person name="Robin C."/>
            <person name="Rogers Y.H."/>
            <person name="Rohde C."/>
            <person name="Rozas J."/>
            <person name="Rubenfield M.J."/>
            <person name="Ruiz A."/>
            <person name="Russo S."/>
            <person name="Salzberg S.L."/>
            <person name="Sanchez-Gracia A."/>
            <person name="Saranga D.J."/>
            <person name="Sato H."/>
            <person name="Schaeffer S.W."/>
            <person name="Schatz M.C."/>
            <person name="Schlenke T."/>
            <person name="Schwartz R."/>
            <person name="Segarra C."/>
            <person name="Singh R.S."/>
            <person name="Sirot L."/>
            <person name="Sirota M."/>
            <person name="Sisneros N.B."/>
            <person name="Smith C.D."/>
            <person name="Smith T.F."/>
            <person name="Spieth J."/>
            <person name="Stage D.E."/>
            <person name="Stark A."/>
            <person name="Stephan W."/>
            <person name="Strausberg R.L."/>
            <person name="Strempel S."/>
            <person name="Sturgill D."/>
            <person name="Sutton G."/>
            <person name="Sutton G.G."/>
            <person name="Tao W."/>
            <person name="Teichmann S."/>
            <person name="Tobari Y.N."/>
            <person name="Tomimura Y."/>
            <person name="Tsolas J.M."/>
            <person name="Valente V.L."/>
            <person name="Venter E."/>
            <person name="Venter J.C."/>
            <person name="Vicario S."/>
            <person name="Vieira F.G."/>
            <person name="Vilella A.J."/>
            <person name="Villasante A."/>
            <person name="Walenz B."/>
            <person name="Wang J."/>
            <person name="Wasserman M."/>
            <person name="Watts T."/>
            <person name="Wilson D."/>
            <person name="Wilson R.K."/>
            <person name="Wing R.A."/>
            <person name="Wolfner M.F."/>
            <person name="Wong A."/>
            <person name="Wong G.K."/>
            <person name="Wu C.I."/>
            <person name="Wu G."/>
            <person name="Yamamoto D."/>
            <person name="Yang H.P."/>
            <person name="Yang S.P."/>
            <person name="Yorke J.A."/>
            <person name="Yoshida K."/>
            <person name="Zdobnov E."/>
            <person name="Zhang P."/>
            <person name="Zhang Y."/>
            <person name="Zimin A.V."/>
            <person name="Baldwin J."/>
            <person name="Abdouelleil A."/>
            <person name="Abdulkadir J."/>
            <person name="Abebe A."/>
            <person name="Abera B."/>
            <person name="Abreu J."/>
            <person name="Acer S.C."/>
            <person name="Aftuck L."/>
            <person name="Alexander A."/>
            <person name="An P."/>
            <person name="Anderson E."/>
            <person name="Anderson S."/>
            <person name="Arachi H."/>
            <person name="Azer M."/>
            <person name="Bachantsang P."/>
            <person name="Barry A."/>
            <person name="Bayul T."/>
            <person name="Berlin A."/>
            <person name="Bessette D."/>
            <person name="Bloom T."/>
            <person name="Blye J."/>
            <person name="Boguslavskiy L."/>
            <person name="Bonnet C."/>
            <person name="Boukhgalter B."/>
            <person name="Bourzgui I."/>
            <person name="Brown A."/>
            <person name="Cahill P."/>
            <person name="Channer S."/>
            <person name="Cheshatsang Y."/>
            <person name="Chuda L."/>
            <person name="Citroen M."/>
            <person name="Collymore A."/>
            <person name="Cooke P."/>
            <person name="Costello M."/>
            <person name="D'Aco K."/>
            <person name="Daza R."/>
            <person name="De Haan G."/>
            <person name="DeGray S."/>
            <person name="DeMaso C."/>
            <person name="Dhargay N."/>
            <person name="Dooley K."/>
            <person name="Dooley E."/>
            <person name="Doricent M."/>
            <person name="Dorje P."/>
            <person name="Dorjee K."/>
            <person name="Dupes A."/>
            <person name="Elong R."/>
            <person name="Falk J."/>
            <person name="Farina A."/>
            <person name="Faro S."/>
            <person name="Ferguson D."/>
            <person name="Fisher S."/>
            <person name="Foley C.D."/>
            <person name="Franke A."/>
            <person name="Friedrich D."/>
            <person name="Gadbois L."/>
            <person name="Gearin G."/>
            <person name="Gearin C.R."/>
            <person name="Giannoukos G."/>
            <person name="Goode T."/>
            <person name="Graham J."/>
            <person name="Grandbois E."/>
            <person name="Grewal S."/>
            <person name="Gyaltsen K."/>
            <person name="Hafez N."/>
            <person name="Hagos B."/>
            <person name="Hall J."/>
            <person name="Henson C."/>
            <person name="Hollinger A."/>
            <person name="Honan T."/>
            <person name="Huard M.D."/>
            <person name="Hughes L."/>
            <person name="Hurhula B."/>
            <person name="Husby M.E."/>
            <person name="Kamat A."/>
            <person name="Kanga B."/>
            <person name="Kashin S."/>
            <person name="Khazanovich D."/>
            <person name="Kisner P."/>
            <person name="Lance K."/>
            <person name="Lara M."/>
            <person name="Lee W."/>
            <person name="Lennon N."/>
            <person name="Letendre F."/>
            <person name="LeVine R."/>
            <person name="Lipovsky A."/>
            <person name="Liu X."/>
            <person name="Liu J."/>
            <person name="Liu S."/>
            <person name="Lokyitsang T."/>
            <person name="Lokyitsang Y."/>
            <person name="Lubonja R."/>
            <person name="Lui A."/>
            <person name="MacDonald P."/>
            <person name="Magnisalis V."/>
            <person name="Maru K."/>
            <person name="Matthews C."/>
            <person name="McCusker W."/>
            <person name="McDonough S."/>
            <person name="Mehta T."/>
            <person name="Meldrim J."/>
            <person name="Meneus L."/>
            <person name="Mihai O."/>
            <person name="Mihalev A."/>
            <person name="Mihova T."/>
            <person name="Mittelman R."/>
            <person name="Mlenga V."/>
            <person name="Montmayeur A."/>
            <person name="Mulrain L."/>
            <person name="Navidi A."/>
            <person name="Naylor J."/>
            <person name="Negash T."/>
            <person name="Nguyen T."/>
            <person name="Nguyen N."/>
            <person name="Nicol R."/>
            <person name="Norbu C."/>
            <person name="Norbu N."/>
            <person name="Novod N."/>
            <person name="O'Neill B."/>
            <person name="Osman S."/>
            <person name="Markiewicz E."/>
            <person name="Oyono O.L."/>
            <person name="Patti C."/>
            <person name="Phunkhang P."/>
            <person name="Pierre F."/>
            <person name="Priest M."/>
            <person name="Raghuraman S."/>
            <person name="Rege F."/>
            <person name="Reyes R."/>
            <person name="Rise C."/>
            <person name="Rogov P."/>
            <person name="Ross K."/>
            <person name="Ryan E."/>
            <person name="Settipalli S."/>
            <person name="Shea T."/>
            <person name="Sherpa N."/>
            <person name="Shi L."/>
            <person name="Shih D."/>
            <person name="Sparrow T."/>
            <person name="Spaulding J."/>
            <person name="Stalker J."/>
            <person name="Stange-Thomann N."/>
            <person name="Stavropoulos S."/>
            <person name="Stone C."/>
            <person name="Strader C."/>
            <person name="Tesfaye S."/>
            <person name="Thomson T."/>
            <person name="Thoulutsang Y."/>
            <person name="Thoulutsang D."/>
            <person name="Topham K."/>
            <person name="Topping I."/>
            <person name="Tsamla T."/>
            <person name="Vassiliev H."/>
            <person name="Vo A."/>
            <person name="Wangchuk T."/>
            <person name="Wangdi T."/>
            <person name="Weiand M."/>
            <person name="Wilkinson J."/>
            <person name="Wilson A."/>
            <person name="Yadav S."/>
            <person name="Young G."/>
            <person name="Yu Q."/>
            <person name="Zembek L."/>
            <person name="Zhong D."/>
            <person name="Zimmer A."/>
            <person name="Zwirko Z."/>
            <person name="Jaffe D.B."/>
            <person name="Alvarez P."/>
            <person name="Brockman W."/>
            <person name="Butler J."/>
            <person name="Chin C."/>
            <person name="Gnerre S."/>
            <person name="Grabherr M."/>
            <person name="Kleber M."/>
            <person name="Mauceli E."/>
            <person name="MacCallum I."/>
        </authorList>
    </citation>
    <scope>NUCLEOTIDE SEQUENCE [LARGE SCALE GENOMIC DNA]</scope>
    <source>
        <strain evidence="2">Rob3c / Tucson 14021-0248.25</strain>
    </source>
</reference>
<proteinExistence type="predicted"/>
<dbReference type="HOGENOM" id="CLU_2592325_0_0_1"/>
<accession>B4I9F5</accession>
<evidence type="ECO:0000313" key="1">
    <source>
        <dbReference type="EMBL" id="EDW43836.1"/>
    </source>
</evidence>
<dbReference type="AlphaFoldDB" id="B4I9F5"/>
<organism evidence="2">
    <name type="scientific">Drosophila sechellia</name>
    <name type="common">Fruit fly</name>
    <dbReference type="NCBI Taxonomy" id="7238"/>
    <lineage>
        <taxon>Eukaryota</taxon>
        <taxon>Metazoa</taxon>
        <taxon>Ecdysozoa</taxon>
        <taxon>Arthropoda</taxon>
        <taxon>Hexapoda</taxon>
        <taxon>Insecta</taxon>
        <taxon>Pterygota</taxon>
        <taxon>Neoptera</taxon>
        <taxon>Endopterygota</taxon>
        <taxon>Diptera</taxon>
        <taxon>Brachycera</taxon>
        <taxon>Muscomorpha</taxon>
        <taxon>Ephydroidea</taxon>
        <taxon>Drosophilidae</taxon>
        <taxon>Drosophila</taxon>
        <taxon>Sophophora</taxon>
    </lineage>
</organism>
<gene>
    <name evidence="1" type="primary">Dsec\GM19147</name>
    <name evidence="1" type="ORF">Dsec_GM19147</name>
</gene>
<dbReference type="Proteomes" id="UP000001292">
    <property type="component" value="Unassembled WGS sequence"/>
</dbReference>